<feature type="non-terminal residue" evidence="1">
    <location>
        <position position="1"/>
    </location>
</feature>
<evidence type="ECO:0000313" key="2">
    <source>
        <dbReference type="Proteomes" id="UP000485058"/>
    </source>
</evidence>
<evidence type="ECO:0000313" key="1">
    <source>
        <dbReference type="EMBL" id="GFH26283.1"/>
    </source>
</evidence>
<proteinExistence type="predicted"/>
<sequence length="170" mass="19291">KKPHLLIPLCHVAICHVSHVQRWQENIHACSRKTRILPFILATKQLCCTLPDSKELRPGAHLEVLSSQTLYNRLQWVINPCRLPNARTELVGCRCAWELYGSPGSAIVTDMCKAAKLKSLGVCARSIGYRGCWLECFAAMMCGCYLRRRLGCCWVSCHDVWWCPTLCKES</sequence>
<dbReference type="AlphaFoldDB" id="A0A699ZUB1"/>
<keyword evidence="2" id="KW-1185">Reference proteome</keyword>
<accession>A0A699ZUB1</accession>
<comment type="caution">
    <text evidence="1">The sequence shown here is derived from an EMBL/GenBank/DDBJ whole genome shotgun (WGS) entry which is preliminary data.</text>
</comment>
<dbReference type="Proteomes" id="UP000485058">
    <property type="component" value="Unassembled WGS sequence"/>
</dbReference>
<reference evidence="1 2" key="1">
    <citation type="submission" date="2020-02" db="EMBL/GenBank/DDBJ databases">
        <title>Draft genome sequence of Haematococcus lacustris strain NIES-144.</title>
        <authorList>
            <person name="Morimoto D."/>
            <person name="Nakagawa S."/>
            <person name="Yoshida T."/>
            <person name="Sawayama S."/>
        </authorList>
    </citation>
    <scope>NUCLEOTIDE SEQUENCE [LARGE SCALE GENOMIC DNA]</scope>
    <source>
        <strain evidence="1 2">NIES-144</strain>
    </source>
</reference>
<name>A0A699ZUB1_HAELA</name>
<protein>
    <submittedName>
        <fullName evidence="1">Uncharacterized protein</fullName>
    </submittedName>
</protein>
<organism evidence="1 2">
    <name type="scientific">Haematococcus lacustris</name>
    <name type="common">Green alga</name>
    <name type="synonym">Haematococcus pluvialis</name>
    <dbReference type="NCBI Taxonomy" id="44745"/>
    <lineage>
        <taxon>Eukaryota</taxon>
        <taxon>Viridiplantae</taxon>
        <taxon>Chlorophyta</taxon>
        <taxon>core chlorophytes</taxon>
        <taxon>Chlorophyceae</taxon>
        <taxon>CS clade</taxon>
        <taxon>Chlamydomonadales</taxon>
        <taxon>Haematococcaceae</taxon>
        <taxon>Haematococcus</taxon>
    </lineage>
</organism>
<gene>
    <name evidence="1" type="ORF">HaLaN_24410</name>
</gene>
<feature type="non-terminal residue" evidence="1">
    <location>
        <position position="170"/>
    </location>
</feature>
<dbReference type="EMBL" id="BLLF01003081">
    <property type="protein sequence ID" value="GFH26283.1"/>
    <property type="molecule type" value="Genomic_DNA"/>
</dbReference>